<dbReference type="EMBL" id="WJQU01000003">
    <property type="protein sequence ID" value="KAJ6637708.1"/>
    <property type="molecule type" value="Genomic_DNA"/>
</dbReference>
<dbReference type="PROSITE" id="PS50181">
    <property type="entry name" value="FBOX"/>
    <property type="match status" value="1"/>
</dbReference>
<dbReference type="Gene3D" id="3.80.10.10">
    <property type="entry name" value="Ribonuclease Inhibitor"/>
    <property type="match status" value="3"/>
</dbReference>
<dbReference type="InterPro" id="IPR036047">
    <property type="entry name" value="F-box-like_dom_sf"/>
</dbReference>
<gene>
    <name evidence="2" type="primary">Fbxl2</name>
    <name evidence="2" type="ORF">Bhyg_10439</name>
</gene>
<dbReference type="FunFam" id="3.80.10.10:FF:000498">
    <property type="entry name" value="Uncharacterized protein, isoform B"/>
    <property type="match status" value="1"/>
</dbReference>
<feature type="domain" description="F-box" evidence="1">
    <location>
        <begin position="54"/>
        <end position="100"/>
    </location>
</feature>
<dbReference type="GO" id="GO:0031398">
    <property type="term" value="P:positive regulation of protein ubiquitination"/>
    <property type="evidence" value="ECO:0007669"/>
    <property type="project" value="TreeGrafter"/>
</dbReference>
<proteinExistence type="predicted"/>
<dbReference type="SMART" id="SM00256">
    <property type="entry name" value="FBOX"/>
    <property type="match status" value="1"/>
</dbReference>
<dbReference type="FunFam" id="3.80.10.10:FF:000432">
    <property type="entry name" value="Uncharacterized protein, isoform A"/>
    <property type="match status" value="1"/>
</dbReference>
<dbReference type="Proteomes" id="UP001151699">
    <property type="component" value="Chromosome X"/>
</dbReference>
<dbReference type="InterPro" id="IPR032675">
    <property type="entry name" value="LRR_dom_sf"/>
</dbReference>
<dbReference type="InterPro" id="IPR001810">
    <property type="entry name" value="F-box_dom"/>
</dbReference>
<dbReference type="PANTHER" id="PTHR20933">
    <property type="entry name" value="F-BOX ONLY PROTEIN 33"/>
    <property type="match status" value="1"/>
</dbReference>
<evidence type="ECO:0000313" key="2">
    <source>
        <dbReference type="EMBL" id="KAJ6637708.1"/>
    </source>
</evidence>
<keyword evidence="3" id="KW-1185">Reference proteome</keyword>
<accession>A0A9Q0RZ85</accession>
<dbReference type="PANTHER" id="PTHR20933:SF4">
    <property type="entry name" value="F-BOX INVOLVED IN POLYQ PATHOGENESIS, ISOFORM A"/>
    <property type="match status" value="1"/>
</dbReference>
<dbReference type="SUPFAM" id="SSF52047">
    <property type="entry name" value="RNI-like"/>
    <property type="match status" value="1"/>
</dbReference>
<dbReference type="Pfam" id="PF12937">
    <property type="entry name" value="F-box-like"/>
    <property type="match status" value="1"/>
</dbReference>
<name>A0A9Q0RZ85_9DIPT</name>
<evidence type="ECO:0000259" key="1">
    <source>
        <dbReference type="PROSITE" id="PS50181"/>
    </source>
</evidence>
<sequence length="538" mass="61434">MDSWGVLTPSGISREDMSNFRNVMNMETDIWGQLALEATQVYLSDTVKRSPFADTTIEKLPDKVLLNIFSYLSHLEICRMARVCRRWRTVAYDTRLWRNVSLRPEVSGLHVGSLESLLALISVRFGPSLRYIELPIELITHTVLHELAAKCPNLTYMLLDFSTAMQLHDFSEMQAFPTKLRYMCICLSEVIFMEGFMRKIYNFINGLEVLHLIGTYEKVEEEEEEIYEVINVHKLKSATPNLRVINLYGINFIDDSHIDAFSSNCIQLECLAVNFCNKVTGSTLKMLISRSKRLTCLLMNGTSLKSEYVLDVEWDKCSLQELDITATDLSTECLIDLLTRIPALRFLSAGQNNGFNDTVLKAWMDTGNARSLIALDLDSSDNLTDEALHKFLTRYGPQLNACILSGMPHITDQLWMGILPILTNARIIVMGTGEKLTVNIHVDQLMDAIASNCGYLERLELRWDPDNLRFSDKSQKAIDLLRVKCLKLRCMVLSDGRYYETVKANFERADRVTVVRTTTCCRVSAYHLLNNYNDLVFN</sequence>
<evidence type="ECO:0000313" key="3">
    <source>
        <dbReference type="Proteomes" id="UP001151699"/>
    </source>
</evidence>
<dbReference type="SUPFAM" id="SSF81383">
    <property type="entry name" value="F-box domain"/>
    <property type="match status" value="1"/>
</dbReference>
<reference evidence="2" key="1">
    <citation type="submission" date="2022-07" db="EMBL/GenBank/DDBJ databases">
        <authorList>
            <person name="Trinca V."/>
            <person name="Uliana J.V.C."/>
            <person name="Torres T.T."/>
            <person name="Ward R.J."/>
            <person name="Monesi N."/>
        </authorList>
    </citation>
    <scope>NUCLEOTIDE SEQUENCE</scope>
    <source>
        <strain evidence="2">HSMRA1968</strain>
        <tissue evidence="2">Whole embryos</tissue>
    </source>
</reference>
<protein>
    <submittedName>
        <fullName evidence="2">F-box/LRR-repeat protein 2</fullName>
    </submittedName>
</protein>
<dbReference type="FunFam" id="3.80.10.10:FF:000556">
    <property type="entry name" value="CLUMA_CG018969, isoform B"/>
    <property type="match status" value="1"/>
</dbReference>
<comment type="caution">
    <text evidence="2">The sequence shown here is derived from an EMBL/GenBank/DDBJ whole genome shotgun (WGS) entry which is preliminary data.</text>
</comment>
<dbReference type="OrthoDB" id="3219396at2759"/>
<organism evidence="2 3">
    <name type="scientific">Pseudolycoriella hygida</name>
    <dbReference type="NCBI Taxonomy" id="35572"/>
    <lineage>
        <taxon>Eukaryota</taxon>
        <taxon>Metazoa</taxon>
        <taxon>Ecdysozoa</taxon>
        <taxon>Arthropoda</taxon>
        <taxon>Hexapoda</taxon>
        <taxon>Insecta</taxon>
        <taxon>Pterygota</taxon>
        <taxon>Neoptera</taxon>
        <taxon>Endopterygota</taxon>
        <taxon>Diptera</taxon>
        <taxon>Nematocera</taxon>
        <taxon>Sciaroidea</taxon>
        <taxon>Sciaridae</taxon>
        <taxon>Pseudolycoriella</taxon>
    </lineage>
</organism>
<dbReference type="AlphaFoldDB" id="A0A9Q0RZ85"/>